<proteinExistence type="predicted"/>
<evidence type="ECO:0000313" key="3">
    <source>
        <dbReference type="Proteomes" id="UP001152888"/>
    </source>
</evidence>
<dbReference type="PANTHER" id="PTHR21683:SF3">
    <property type="entry name" value="CILIA AND FLAGELLA ASSOCIATED PROTEIN 100"/>
    <property type="match status" value="1"/>
</dbReference>
<dbReference type="AlphaFoldDB" id="A0A9P0LA61"/>
<dbReference type="EMBL" id="CAKOFQ010007157">
    <property type="protein sequence ID" value="CAH1992833.1"/>
    <property type="molecule type" value="Genomic_DNA"/>
</dbReference>
<dbReference type="PANTHER" id="PTHR21683">
    <property type="entry name" value="COILED-COIL DOMAIN-CONTAINING PROTEIN 42 LIKE-2-LIKE-RELATED"/>
    <property type="match status" value="1"/>
</dbReference>
<sequence>MQEIDEVTAHMPGFGQLLSEDELAPAEDVKAALFKIKAPPQRKAKVKCRKLLKTKPFTQASFVSEKNSIKVEKEPSPYRYPDDFKKFAHGVMTKAWRKELHLKELGVKCSKKPDHRTRARRDILRRVYVEDEPLPFEPKSVLDVDPKFFTDVEGRPVADKLNVREYITTIREALRTRIVVGYREDDLMLLEEHLLIEQEEINEIKTRLHWYIGIFEELLFRSHTDSMEILRRSENVAEEANEMYEQHKAIMKKCASIRTALYISEERWHNCLLYQRFLYTMSPLKYRNEHPLAFSPKDAGSETNDAISLTDIIEEFKDPEKYEAPDLYFTEPEQLLEAFRFMELQNLSSLLYNEELAVPLESLRFSIIAAEERFSRQIKKLEEQITLLEGGIRWKEERAKYLEDLAQRLINNEFKELVMADSILNLHVFVEDVYETRVAPNDANLTMADMITGIALKYRQDALHLDKVPSEMILRLEGSCYNEQMMTMKLAEKAARQHAELQRLTNDVKRAFDPPYEKPLGKPVKNRSKVIDRRKTTMMVTRPLTDEEEEYLEFFTNFCKYTDDPNEYGINVIEEIDLTFRESKSSRKSKNSERSADSRLLRRSTGSKK</sequence>
<evidence type="ECO:0000256" key="1">
    <source>
        <dbReference type="SAM" id="MobiDB-lite"/>
    </source>
</evidence>
<accession>A0A9P0LA61</accession>
<dbReference type="OrthoDB" id="10264063at2759"/>
<keyword evidence="3" id="KW-1185">Reference proteome</keyword>
<reference evidence="2" key="1">
    <citation type="submission" date="2022-03" db="EMBL/GenBank/DDBJ databases">
        <authorList>
            <person name="Sayadi A."/>
        </authorList>
    </citation>
    <scope>NUCLEOTIDE SEQUENCE</scope>
</reference>
<organism evidence="2 3">
    <name type="scientific">Acanthoscelides obtectus</name>
    <name type="common">Bean weevil</name>
    <name type="synonym">Bruchus obtectus</name>
    <dbReference type="NCBI Taxonomy" id="200917"/>
    <lineage>
        <taxon>Eukaryota</taxon>
        <taxon>Metazoa</taxon>
        <taxon>Ecdysozoa</taxon>
        <taxon>Arthropoda</taxon>
        <taxon>Hexapoda</taxon>
        <taxon>Insecta</taxon>
        <taxon>Pterygota</taxon>
        <taxon>Neoptera</taxon>
        <taxon>Endopterygota</taxon>
        <taxon>Coleoptera</taxon>
        <taxon>Polyphaga</taxon>
        <taxon>Cucujiformia</taxon>
        <taxon>Chrysomeloidea</taxon>
        <taxon>Chrysomelidae</taxon>
        <taxon>Bruchinae</taxon>
        <taxon>Bruchini</taxon>
        <taxon>Acanthoscelides</taxon>
    </lineage>
</organism>
<feature type="compositionally biased region" description="Basic and acidic residues" evidence="1">
    <location>
        <begin position="582"/>
        <end position="600"/>
    </location>
</feature>
<comment type="caution">
    <text evidence="2">The sequence shown here is derived from an EMBL/GenBank/DDBJ whole genome shotgun (WGS) entry which is preliminary data.</text>
</comment>
<dbReference type="Proteomes" id="UP001152888">
    <property type="component" value="Unassembled WGS sequence"/>
</dbReference>
<dbReference type="InterPro" id="IPR051147">
    <property type="entry name" value="CFAP_domain-containing"/>
</dbReference>
<name>A0A9P0LA61_ACAOB</name>
<feature type="region of interest" description="Disordered" evidence="1">
    <location>
        <begin position="582"/>
        <end position="609"/>
    </location>
</feature>
<protein>
    <submittedName>
        <fullName evidence="2">Uncharacterized protein</fullName>
    </submittedName>
</protein>
<gene>
    <name evidence="2" type="ORF">ACAOBT_LOCUS21127</name>
</gene>
<evidence type="ECO:0000313" key="2">
    <source>
        <dbReference type="EMBL" id="CAH1992833.1"/>
    </source>
</evidence>